<sequence length="143" mass="15165">MARLGPGLFPPLALPSGTTSYPSSWFLDLNFSRRPIPHLLKVSQHQPTGPELLAFFGNAAKTYPQAGPWAGILAGAFSPTRHQTNPTQVDRSYAVHIALPCTHPYHQARSTSPQASPTYPESWILPPPAALGGEPGAAAGHPG</sequence>
<name>A0ACC2UCU2_9FUNG</name>
<keyword evidence="2" id="KW-1185">Reference proteome</keyword>
<dbReference type="EMBL" id="QTSX02000839">
    <property type="protein sequence ID" value="KAJ9084466.1"/>
    <property type="molecule type" value="Genomic_DNA"/>
</dbReference>
<reference evidence="1" key="1">
    <citation type="submission" date="2022-04" db="EMBL/GenBank/DDBJ databases">
        <title>Genome of the entomopathogenic fungus Entomophthora muscae.</title>
        <authorList>
            <person name="Elya C."/>
            <person name="Lovett B.R."/>
            <person name="Lee E."/>
            <person name="Macias A.M."/>
            <person name="Hajek A.E."/>
            <person name="De Bivort B.L."/>
            <person name="Kasson M.T."/>
            <person name="De Fine Licht H.H."/>
            <person name="Stajich J.E."/>
        </authorList>
    </citation>
    <scope>NUCLEOTIDE SEQUENCE</scope>
    <source>
        <strain evidence="1">Berkeley</strain>
    </source>
</reference>
<accession>A0ACC2UCU2</accession>
<protein>
    <submittedName>
        <fullName evidence="1">Uncharacterized protein</fullName>
    </submittedName>
</protein>
<evidence type="ECO:0000313" key="1">
    <source>
        <dbReference type="EMBL" id="KAJ9084466.1"/>
    </source>
</evidence>
<comment type="caution">
    <text evidence="1">The sequence shown here is derived from an EMBL/GenBank/DDBJ whole genome shotgun (WGS) entry which is preliminary data.</text>
</comment>
<dbReference type="Proteomes" id="UP001165960">
    <property type="component" value="Unassembled WGS sequence"/>
</dbReference>
<organism evidence="1 2">
    <name type="scientific">Entomophthora muscae</name>
    <dbReference type="NCBI Taxonomy" id="34485"/>
    <lineage>
        <taxon>Eukaryota</taxon>
        <taxon>Fungi</taxon>
        <taxon>Fungi incertae sedis</taxon>
        <taxon>Zoopagomycota</taxon>
        <taxon>Entomophthoromycotina</taxon>
        <taxon>Entomophthoromycetes</taxon>
        <taxon>Entomophthorales</taxon>
        <taxon>Entomophthoraceae</taxon>
        <taxon>Entomophthora</taxon>
    </lineage>
</organism>
<evidence type="ECO:0000313" key="2">
    <source>
        <dbReference type="Proteomes" id="UP001165960"/>
    </source>
</evidence>
<proteinExistence type="predicted"/>
<gene>
    <name evidence="1" type="ORF">DSO57_1024147</name>
</gene>